<keyword evidence="1" id="KW-0812">Transmembrane</keyword>
<keyword evidence="1" id="KW-1133">Transmembrane helix</keyword>
<keyword evidence="1" id="KW-0472">Membrane</keyword>
<protein>
    <submittedName>
        <fullName evidence="2">Uncharacterized protein</fullName>
    </submittedName>
</protein>
<proteinExistence type="predicted"/>
<dbReference type="EMBL" id="MLAK01000681">
    <property type="protein sequence ID" value="OHT07983.1"/>
    <property type="molecule type" value="Genomic_DNA"/>
</dbReference>
<keyword evidence="3" id="KW-1185">Reference proteome</keyword>
<comment type="caution">
    <text evidence="2">The sequence shown here is derived from an EMBL/GenBank/DDBJ whole genome shotgun (WGS) entry which is preliminary data.</text>
</comment>
<feature type="transmembrane region" description="Helical" evidence="1">
    <location>
        <begin position="85"/>
        <end position="101"/>
    </location>
</feature>
<evidence type="ECO:0000256" key="1">
    <source>
        <dbReference type="SAM" id="Phobius"/>
    </source>
</evidence>
<dbReference type="GeneID" id="94838005"/>
<reference evidence="2" key="1">
    <citation type="submission" date="2016-10" db="EMBL/GenBank/DDBJ databases">
        <authorList>
            <person name="Benchimol M."/>
            <person name="Almeida L.G."/>
            <person name="Vasconcelos A.T."/>
            <person name="Perreira-Neves A."/>
            <person name="Rosa I.A."/>
            <person name="Tasca T."/>
            <person name="Bogo M.R."/>
            <person name="de Souza W."/>
        </authorList>
    </citation>
    <scope>NUCLEOTIDE SEQUENCE [LARGE SCALE GENOMIC DNA]</scope>
    <source>
        <strain evidence="2">K</strain>
    </source>
</reference>
<name>A0A1J4K9A0_9EUKA</name>
<gene>
    <name evidence="2" type="ORF">TRFO_23685</name>
</gene>
<dbReference type="AlphaFoldDB" id="A0A1J4K9A0"/>
<dbReference type="VEuPathDB" id="TrichDB:TRFO_23685"/>
<sequence>MEKVTTKTLTVTFNKEVYKIDDVPVPITAKKFLSYFMKIGDTPTNTKLILYLKGKQLMENDLIGLDDDEITILQKKQIMFSPFELILKLCFYIPVLLYFFTQKLSTLLYSAIIVILVSHVIISKRMLLKDYLNEHIMKYFKASKTSQFVSSISEIGRLFISSMKPSFRLEMLLMDP</sequence>
<organism evidence="2 3">
    <name type="scientific">Tritrichomonas foetus</name>
    <dbReference type="NCBI Taxonomy" id="1144522"/>
    <lineage>
        <taxon>Eukaryota</taxon>
        <taxon>Metamonada</taxon>
        <taxon>Parabasalia</taxon>
        <taxon>Tritrichomonadida</taxon>
        <taxon>Tritrichomonadidae</taxon>
        <taxon>Tritrichomonas</taxon>
    </lineage>
</organism>
<evidence type="ECO:0000313" key="3">
    <source>
        <dbReference type="Proteomes" id="UP000179807"/>
    </source>
</evidence>
<evidence type="ECO:0000313" key="2">
    <source>
        <dbReference type="EMBL" id="OHT07983.1"/>
    </source>
</evidence>
<feature type="transmembrane region" description="Helical" evidence="1">
    <location>
        <begin position="107"/>
        <end position="128"/>
    </location>
</feature>
<dbReference type="Proteomes" id="UP000179807">
    <property type="component" value="Unassembled WGS sequence"/>
</dbReference>
<accession>A0A1J4K9A0</accession>
<dbReference type="RefSeq" id="XP_068361119.1">
    <property type="nucleotide sequence ID" value="XM_068503301.1"/>
</dbReference>